<organism evidence="1">
    <name type="scientific">hydrothermal vent metagenome</name>
    <dbReference type="NCBI Taxonomy" id="652676"/>
    <lineage>
        <taxon>unclassified sequences</taxon>
        <taxon>metagenomes</taxon>
        <taxon>ecological metagenomes</taxon>
    </lineage>
</organism>
<sequence>MKHAVSVSLGSSERDKQVEVELLGERVLVERRGTDGDIAKATALFTELDGQVDALGVGGIDLWVKMDHRTWNISAAQKLVTGVKQTPVVDGSGLKNTLEGQTAQVLVDELGEAYGKGRALLTAAIDRYGMTKSFVAQGYEIVCGDLMFALGIPIAIRKFSTFQWVAKLLTAPATKLPISVLYPTGDKQDEIIPKFGKWYAWATVIAGDCHYIKRHMPDDLVGKVIVTNTTTPKDMAMFKQRGVTHVLTTTPMLDGRSFGTNMMEAALTAVAGKKRPLTDAELNDILAQLDLKPTIHTLQ</sequence>
<name>A0A3B0UIT4_9ZZZZ</name>
<proteinExistence type="predicted"/>
<accession>A0A3B0UIT4</accession>
<protein>
    <recommendedName>
        <fullName evidence="2">Quinate 5-dehydrogenase</fullName>
    </recommendedName>
</protein>
<evidence type="ECO:0000313" key="1">
    <source>
        <dbReference type="EMBL" id="VAW30905.1"/>
    </source>
</evidence>
<dbReference type="AlphaFoldDB" id="A0A3B0UIT4"/>
<reference evidence="1" key="1">
    <citation type="submission" date="2018-06" db="EMBL/GenBank/DDBJ databases">
        <authorList>
            <person name="Zhirakovskaya E."/>
        </authorList>
    </citation>
    <scope>NUCLEOTIDE SEQUENCE</scope>
</reference>
<gene>
    <name evidence="1" type="ORF">MNBD_CHLOROFLEXI01-1734</name>
</gene>
<dbReference type="EMBL" id="UOEU01000110">
    <property type="protein sequence ID" value="VAW30905.1"/>
    <property type="molecule type" value="Genomic_DNA"/>
</dbReference>
<evidence type="ECO:0008006" key="2">
    <source>
        <dbReference type="Google" id="ProtNLM"/>
    </source>
</evidence>